<sequence length="682" mass="73453">MGPHHRNTTHLSSSSEASERFRFTPIASIKKKKAPRLWDRKPTTPFAPRSKSHKVWKRFLASTTSREGGIIGGTDDHEAYGTEINASAGKVGLRGVKRLRIGGGGGRSFLETKWEVESVARRRKYVRSDGEAQTCIAPESAGKIEVDGEVEGPVCAAGETHEQGQGDGDVADEVSINPATTAAALAEQADTDYAIATPLQARNTMSATEESVGDGAINEVDVAEELNEVTMTNAELVQDIEEDSDNAAITAITLFTEDSEPIAAPIRNHRLLESDDAEILTDFLSRARAKREAAAKSAMLDKEDDCQKEVASQTPTTPPRQRRVLEDLDKNSPSSPRLKLRSVAKSGDAPDSSTKLSLPAEQQDIKPEAKGEENNTDDNDQYTRAPTPYRRSTRMIVPKPKDHTPTVPNHIPLRRSNGTEFVFLQRSEASQLALTTKANTKRNQGSAQYPCVMLPLLRSKALEDDDSSDELNNEPQKPSSRKRGKSAKSVKWNDEWLVQYEGETPPEATDPETNEDVQSSEPVTSSQSSKKGKRSTTKRSLSQLGSAAIASQPPRSPARARKMRKLGTGPSDKRGGSGAILAGSTLATITAAAAVAATSIPTPPALKSAIKTSTLQKDRKKLAPKSQKMIAVKIPDTTTITTAANAADAKRKDGAASGGRKTRTLSTKISGTPISSRIRARA</sequence>
<feature type="compositionally biased region" description="Low complexity" evidence="1">
    <location>
        <begin position="517"/>
        <end position="529"/>
    </location>
</feature>
<gene>
    <name evidence="2" type="ORF">AJ80_09168</name>
</gene>
<accession>A0A2B7WV92</accession>
<comment type="caution">
    <text evidence="2">The sequence shown here is derived from an EMBL/GenBank/DDBJ whole genome shotgun (WGS) entry which is preliminary data.</text>
</comment>
<feature type="compositionally biased region" description="Acidic residues" evidence="1">
    <location>
        <begin position="463"/>
        <end position="472"/>
    </location>
</feature>
<feature type="compositionally biased region" description="Polar residues" evidence="1">
    <location>
        <begin position="664"/>
        <end position="675"/>
    </location>
</feature>
<dbReference type="EMBL" id="PDNA01000251">
    <property type="protein sequence ID" value="PGH00477.1"/>
    <property type="molecule type" value="Genomic_DNA"/>
</dbReference>
<name>A0A2B7WV92_POLH7</name>
<feature type="region of interest" description="Disordered" evidence="1">
    <location>
        <begin position="462"/>
        <end position="579"/>
    </location>
</feature>
<dbReference type="OrthoDB" id="4207369at2759"/>
<protein>
    <submittedName>
        <fullName evidence="2">Uncharacterized protein</fullName>
    </submittedName>
</protein>
<feature type="compositionally biased region" description="Basic and acidic residues" evidence="1">
    <location>
        <begin position="296"/>
        <end position="308"/>
    </location>
</feature>
<evidence type="ECO:0000256" key="1">
    <source>
        <dbReference type="SAM" id="MobiDB-lite"/>
    </source>
</evidence>
<dbReference type="STRING" id="1447883.A0A2B7WV92"/>
<evidence type="ECO:0000313" key="2">
    <source>
        <dbReference type="EMBL" id="PGH00477.1"/>
    </source>
</evidence>
<feature type="compositionally biased region" description="Basic residues" evidence="1">
    <location>
        <begin position="479"/>
        <end position="488"/>
    </location>
</feature>
<proteinExistence type="predicted"/>
<organism evidence="2 3">
    <name type="scientific">Polytolypa hystricis (strain UAMH7299)</name>
    <dbReference type="NCBI Taxonomy" id="1447883"/>
    <lineage>
        <taxon>Eukaryota</taxon>
        <taxon>Fungi</taxon>
        <taxon>Dikarya</taxon>
        <taxon>Ascomycota</taxon>
        <taxon>Pezizomycotina</taxon>
        <taxon>Eurotiomycetes</taxon>
        <taxon>Eurotiomycetidae</taxon>
        <taxon>Onygenales</taxon>
        <taxon>Onygenales incertae sedis</taxon>
        <taxon>Polytolypa</taxon>
    </lineage>
</organism>
<keyword evidence="3" id="KW-1185">Reference proteome</keyword>
<dbReference type="AlphaFoldDB" id="A0A2B7WV92"/>
<dbReference type="Proteomes" id="UP000224634">
    <property type="component" value="Unassembled WGS sequence"/>
</dbReference>
<evidence type="ECO:0000313" key="3">
    <source>
        <dbReference type="Proteomes" id="UP000224634"/>
    </source>
</evidence>
<feature type="region of interest" description="Disordered" evidence="1">
    <location>
        <begin position="296"/>
        <end position="390"/>
    </location>
</feature>
<feature type="region of interest" description="Disordered" evidence="1">
    <location>
        <begin position="648"/>
        <end position="682"/>
    </location>
</feature>
<reference evidence="2 3" key="1">
    <citation type="submission" date="2017-10" db="EMBL/GenBank/DDBJ databases">
        <title>Comparative genomics in systemic dimorphic fungi from Ajellomycetaceae.</title>
        <authorList>
            <person name="Munoz J.F."/>
            <person name="Mcewen J.G."/>
            <person name="Clay O.K."/>
            <person name="Cuomo C.A."/>
        </authorList>
    </citation>
    <scope>NUCLEOTIDE SEQUENCE [LARGE SCALE GENOMIC DNA]</scope>
    <source>
        <strain evidence="2 3">UAMH7299</strain>
    </source>
</reference>
<feature type="compositionally biased region" description="Basic and acidic residues" evidence="1">
    <location>
        <begin position="363"/>
        <end position="373"/>
    </location>
</feature>